<dbReference type="EMBL" id="ML737689">
    <property type="protein sequence ID" value="KAE8362942.1"/>
    <property type="molecule type" value="Genomic_DNA"/>
</dbReference>
<feature type="transmembrane region" description="Helical" evidence="1">
    <location>
        <begin position="26"/>
        <end position="46"/>
    </location>
</feature>
<name>A0A5N6ZZI1_9EURO</name>
<keyword evidence="1" id="KW-0472">Membrane</keyword>
<evidence type="ECO:0000313" key="3">
    <source>
        <dbReference type="Proteomes" id="UP000326268"/>
    </source>
</evidence>
<keyword evidence="1" id="KW-0812">Transmembrane</keyword>
<reference evidence="2 3" key="1">
    <citation type="submission" date="2019-04" db="EMBL/GenBank/DDBJ databases">
        <title>Friends and foes A comparative genomics studyof 23 Aspergillus species from section Flavi.</title>
        <authorList>
            <consortium name="DOE Joint Genome Institute"/>
            <person name="Kjaerbolling I."/>
            <person name="Vesth T."/>
            <person name="Frisvad J.C."/>
            <person name="Nybo J.L."/>
            <person name="Theobald S."/>
            <person name="Kildgaard S."/>
            <person name="Isbrandt T."/>
            <person name="Kuo A."/>
            <person name="Sato A."/>
            <person name="Lyhne E.K."/>
            <person name="Kogle M.E."/>
            <person name="Wiebenga A."/>
            <person name="Kun R.S."/>
            <person name="Lubbers R.J."/>
            <person name="Makela M.R."/>
            <person name="Barry K."/>
            <person name="Chovatia M."/>
            <person name="Clum A."/>
            <person name="Daum C."/>
            <person name="Haridas S."/>
            <person name="He G."/>
            <person name="LaButti K."/>
            <person name="Lipzen A."/>
            <person name="Mondo S."/>
            <person name="Riley R."/>
            <person name="Salamov A."/>
            <person name="Simmons B.A."/>
            <person name="Magnuson J.K."/>
            <person name="Henrissat B."/>
            <person name="Mortensen U.H."/>
            <person name="Larsen T.O."/>
            <person name="Devries R.P."/>
            <person name="Grigoriev I.V."/>
            <person name="Machida M."/>
            <person name="Baker S.E."/>
            <person name="Andersen M.R."/>
        </authorList>
    </citation>
    <scope>NUCLEOTIDE SEQUENCE [LARGE SCALE GENOMIC DNA]</scope>
    <source>
        <strain evidence="2 3">CBS 763.97</strain>
    </source>
</reference>
<evidence type="ECO:0000256" key="1">
    <source>
        <dbReference type="SAM" id="Phobius"/>
    </source>
</evidence>
<gene>
    <name evidence="2" type="ORF">BDV27DRAFT_130732</name>
</gene>
<protein>
    <submittedName>
        <fullName evidence="2">Uncharacterized protein</fullName>
    </submittedName>
</protein>
<dbReference type="GeneID" id="43651929"/>
<dbReference type="Proteomes" id="UP000326268">
    <property type="component" value="Unassembled WGS sequence"/>
</dbReference>
<sequence>MNELQGCLAGIIGINQGRCVQYFETIMFAVPPMLSISWILFLVVYVKVKEET</sequence>
<organism evidence="2 3">
    <name type="scientific">Aspergillus caelatus</name>
    <dbReference type="NCBI Taxonomy" id="61420"/>
    <lineage>
        <taxon>Eukaryota</taxon>
        <taxon>Fungi</taxon>
        <taxon>Dikarya</taxon>
        <taxon>Ascomycota</taxon>
        <taxon>Pezizomycotina</taxon>
        <taxon>Eurotiomycetes</taxon>
        <taxon>Eurotiomycetidae</taxon>
        <taxon>Eurotiales</taxon>
        <taxon>Aspergillaceae</taxon>
        <taxon>Aspergillus</taxon>
        <taxon>Aspergillus subgen. Circumdati</taxon>
    </lineage>
</organism>
<keyword evidence="3" id="KW-1185">Reference proteome</keyword>
<evidence type="ECO:0000313" key="2">
    <source>
        <dbReference type="EMBL" id="KAE8362942.1"/>
    </source>
</evidence>
<accession>A0A5N6ZZI1</accession>
<dbReference type="RefSeq" id="XP_031926023.1">
    <property type="nucleotide sequence ID" value="XM_032067483.1"/>
</dbReference>
<proteinExistence type="predicted"/>
<dbReference type="AlphaFoldDB" id="A0A5N6ZZI1"/>
<keyword evidence="1" id="KW-1133">Transmembrane helix</keyword>